<keyword evidence="1" id="KW-0812">Transmembrane</keyword>
<feature type="transmembrane region" description="Helical" evidence="1">
    <location>
        <begin position="269"/>
        <end position="288"/>
    </location>
</feature>
<dbReference type="EMBL" id="JAPNNL010000005">
    <property type="protein sequence ID" value="MDA0632260.1"/>
    <property type="molecule type" value="Genomic_DNA"/>
</dbReference>
<keyword evidence="1" id="KW-1133">Transmembrane helix</keyword>
<keyword evidence="1" id="KW-0472">Membrane</keyword>
<dbReference type="RefSeq" id="WP_270153034.1">
    <property type="nucleotide sequence ID" value="NZ_JAPNNL010000005.1"/>
</dbReference>
<organism evidence="2 3">
    <name type="scientific">Nonomuraea corallina</name>
    <dbReference type="NCBI Taxonomy" id="2989783"/>
    <lineage>
        <taxon>Bacteria</taxon>
        <taxon>Bacillati</taxon>
        <taxon>Actinomycetota</taxon>
        <taxon>Actinomycetes</taxon>
        <taxon>Streptosporangiales</taxon>
        <taxon>Streptosporangiaceae</taxon>
        <taxon>Nonomuraea</taxon>
    </lineage>
</organism>
<keyword evidence="3" id="KW-1185">Reference proteome</keyword>
<comment type="caution">
    <text evidence="2">The sequence shown here is derived from an EMBL/GenBank/DDBJ whole genome shotgun (WGS) entry which is preliminary data.</text>
</comment>
<feature type="transmembrane region" description="Helical" evidence="1">
    <location>
        <begin position="244"/>
        <end position="263"/>
    </location>
</feature>
<proteinExistence type="predicted"/>
<evidence type="ECO:0000313" key="2">
    <source>
        <dbReference type="EMBL" id="MDA0632260.1"/>
    </source>
</evidence>
<gene>
    <name evidence="2" type="ORF">OUY22_02435</name>
</gene>
<protein>
    <submittedName>
        <fullName evidence="2">Uncharacterized protein</fullName>
    </submittedName>
</protein>
<evidence type="ECO:0000256" key="1">
    <source>
        <dbReference type="SAM" id="Phobius"/>
    </source>
</evidence>
<accession>A0ABT4S539</accession>
<evidence type="ECO:0000313" key="3">
    <source>
        <dbReference type="Proteomes" id="UP001144036"/>
    </source>
</evidence>
<name>A0ABT4S539_9ACTN</name>
<reference evidence="2" key="1">
    <citation type="submission" date="2022-11" db="EMBL/GenBank/DDBJ databases">
        <title>Nonomuraea corallina sp. nov., a new species of the genus Nonomuraea isolated from sea side sediment in Thai sea.</title>
        <authorList>
            <person name="Ngamcharungchit C."/>
            <person name="Matsumoto A."/>
            <person name="Suriyachadkun C."/>
            <person name="Panbangred W."/>
            <person name="Inahashi Y."/>
            <person name="Intra B."/>
        </authorList>
    </citation>
    <scope>NUCLEOTIDE SEQUENCE</scope>
    <source>
        <strain evidence="2">MCN248</strain>
    </source>
</reference>
<sequence>MMSLVGLKPDQARNLAAAAEVAGGSLVVQGQVIRRLLDRWNGDSSRLATFPARATWADDQAKDIRRRVGLLEQDPEGVLLFASMTGILDLWKKYKEQRQNVTRPLKVISVISGVEAAVQLHKRWAQGRNVAAARAVYDIRRYMGALPGNRKLSELIIEVLKRQKIRDLYKQPWKWQQTVSAAMQRLRVPGAQLLVKNPPGAGVLARIMLPAAVVTGVKEAVLPTHEGTQGWVDRSMGVVQAGGAVAVMGGAGIAASLSASAAVAAAVPVAGWVALGVAGAYFLGSWAWDKWGDDIKAGVGKAWEGAKSFVEKLKFW</sequence>
<dbReference type="Proteomes" id="UP001144036">
    <property type="component" value="Unassembled WGS sequence"/>
</dbReference>